<name>A0A1M7SRT0_9ACTN</name>
<evidence type="ECO:0000313" key="3">
    <source>
        <dbReference type="Proteomes" id="UP000184428"/>
    </source>
</evidence>
<dbReference type="Pfam" id="PF01610">
    <property type="entry name" value="DDE_Tnp_ISL3"/>
    <property type="match status" value="1"/>
</dbReference>
<dbReference type="InterPro" id="IPR002560">
    <property type="entry name" value="Transposase_DDE"/>
</dbReference>
<dbReference type="AlphaFoldDB" id="A0A1M7SRT0"/>
<proteinExistence type="predicted"/>
<gene>
    <name evidence="2" type="ORF">SAMN05660350_01030</name>
</gene>
<sequence length="79" mass="8812">MRLGTYVLTADMPETDRLWATITAWWKAIEVLLVTGVTNARTEAAHPGIKQIKRTGRGYRNPDNYRARILLASAARTAA</sequence>
<dbReference type="RefSeq" id="WP_432416376.1">
    <property type="nucleotide sequence ID" value="NZ_FRDM01000003.1"/>
</dbReference>
<evidence type="ECO:0000313" key="2">
    <source>
        <dbReference type="EMBL" id="SHN61104.1"/>
    </source>
</evidence>
<dbReference type="Proteomes" id="UP000184428">
    <property type="component" value="Unassembled WGS sequence"/>
</dbReference>
<protein>
    <submittedName>
        <fullName evidence="2">Transposase</fullName>
    </submittedName>
</protein>
<organism evidence="2 3">
    <name type="scientific">Geodermatophilus obscurus</name>
    <dbReference type="NCBI Taxonomy" id="1861"/>
    <lineage>
        <taxon>Bacteria</taxon>
        <taxon>Bacillati</taxon>
        <taxon>Actinomycetota</taxon>
        <taxon>Actinomycetes</taxon>
        <taxon>Geodermatophilales</taxon>
        <taxon>Geodermatophilaceae</taxon>
        <taxon>Geodermatophilus</taxon>
    </lineage>
</organism>
<dbReference type="EMBL" id="FRDM01000003">
    <property type="protein sequence ID" value="SHN61104.1"/>
    <property type="molecule type" value="Genomic_DNA"/>
</dbReference>
<evidence type="ECO:0000259" key="1">
    <source>
        <dbReference type="Pfam" id="PF01610"/>
    </source>
</evidence>
<feature type="domain" description="Transposase IS204/IS1001/IS1096/IS1165 DDE" evidence="1">
    <location>
        <begin position="9"/>
        <end position="69"/>
    </location>
</feature>
<reference evidence="2 3" key="1">
    <citation type="submission" date="2016-12" db="EMBL/GenBank/DDBJ databases">
        <authorList>
            <person name="Song W.-J."/>
            <person name="Kurnit D.M."/>
        </authorList>
    </citation>
    <scope>NUCLEOTIDE SEQUENCE [LARGE SCALE GENOMIC DNA]</scope>
    <source>
        <strain evidence="2 3">DSM 43162</strain>
    </source>
</reference>
<accession>A0A1M7SRT0</accession>